<evidence type="ECO:0008006" key="3">
    <source>
        <dbReference type="Google" id="ProtNLM"/>
    </source>
</evidence>
<evidence type="ECO:0000313" key="2">
    <source>
        <dbReference type="Proteomes" id="UP001524478"/>
    </source>
</evidence>
<sequence>MRNKTIKYPEEFIIQIFKEVEGTGNATLITIKHDIVPCTVTR</sequence>
<protein>
    <recommendedName>
        <fullName evidence="3">Transposase</fullName>
    </recommendedName>
</protein>
<evidence type="ECO:0000313" key="1">
    <source>
        <dbReference type="EMBL" id="MCQ4925355.1"/>
    </source>
</evidence>
<organism evidence="1 2">
    <name type="scientific">Tissierella carlieri</name>
    <dbReference type="NCBI Taxonomy" id="689904"/>
    <lineage>
        <taxon>Bacteria</taxon>
        <taxon>Bacillati</taxon>
        <taxon>Bacillota</taxon>
        <taxon>Tissierellia</taxon>
        <taxon>Tissierellales</taxon>
        <taxon>Tissierellaceae</taxon>
        <taxon>Tissierella</taxon>
    </lineage>
</organism>
<gene>
    <name evidence="1" type="ORF">NE686_19785</name>
</gene>
<name>A0ABT1SFS9_9FIRM</name>
<dbReference type="EMBL" id="JANGAC010000021">
    <property type="protein sequence ID" value="MCQ4925355.1"/>
    <property type="molecule type" value="Genomic_DNA"/>
</dbReference>
<accession>A0ABT1SFS9</accession>
<proteinExistence type="predicted"/>
<dbReference type="Proteomes" id="UP001524478">
    <property type="component" value="Unassembled WGS sequence"/>
</dbReference>
<comment type="caution">
    <text evidence="1">The sequence shown here is derived from an EMBL/GenBank/DDBJ whole genome shotgun (WGS) entry which is preliminary data.</text>
</comment>
<reference evidence="1 2" key="1">
    <citation type="submission" date="2022-06" db="EMBL/GenBank/DDBJ databases">
        <title>Isolation of gut microbiota from human fecal samples.</title>
        <authorList>
            <person name="Pamer E.G."/>
            <person name="Barat B."/>
            <person name="Waligurski E."/>
            <person name="Medina S."/>
            <person name="Paddock L."/>
            <person name="Mostad J."/>
        </authorList>
    </citation>
    <scope>NUCLEOTIDE SEQUENCE [LARGE SCALE GENOMIC DNA]</scope>
    <source>
        <strain evidence="1 2">DFI.7.95</strain>
    </source>
</reference>
<dbReference type="RefSeq" id="WP_256312843.1">
    <property type="nucleotide sequence ID" value="NZ_JANGAC010000021.1"/>
</dbReference>
<keyword evidence="2" id="KW-1185">Reference proteome</keyword>